<dbReference type="InterPro" id="IPR002759">
    <property type="entry name" value="Pop5/Rpp14/Rnp2-like"/>
</dbReference>
<protein>
    <recommendedName>
        <fullName evidence="2">Ribonuclease P protein component 2</fullName>
        <shortName evidence="2">RNase P component 2</shortName>
        <ecNumber evidence="2">3.1.26.5</ecNumber>
    </recommendedName>
    <alternativeName>
        <fullName evidence="2">Pop5</fullName>
    </alternativeName>
</protein>
<name>A0A811TEF8_9EURY</name>
<proteinExistence type="inferred from homology"/>
<keyword evidence="2" id="KW-0255">Endonuclease</keyword>
<dbReference type="Gene3D" id="3.30.70.3250">
    <property type="entry name" value="Ribonuclease P, Pop5 subunit"/>
    <property type="match status" value="1"/>
</dbReference>
<dbReference type="HAMAP" id="MF_00755">
    <property type="entry name" value="RNase_P_2"/>
    <property type="match status" value="1"/>
</dbReference>
<keyword evidence="2" id="KW-0540">Nuclease</keyword>
<comment type="catalytic activity">
    <reaction evidence="2">
        <text>Endonucleolytic cleavage of RNA, removing 5'-extranucleotides from tRNA precursor.</text>
        <dbReference type="EC" id="3.1.26.5"/>
    </reaction>
</comment>
<evidence type="ECO:0000313" key="4">
    <source>
        <dbReference type="Proteomes" id="UP000603056"/>
    </source>
</evidence>
<comment type="function">
    <text evidence="2">Part of ribonuclease P, a protein complex that generates mature tRNA molecules by cleaving their 5'-ends.</text>
</comment>
<dbReference type="Proteomes" id="UP000603056">
    <property type="component" value="Unassembled WGS sequence"/>
</dbReference>
<dbReference type="PIRSF" id="PIRSF023803">
    <property type="entry name" value="Ribonuclease_P_prd"/>
    <property type="match status" value="1"/>
</dbReference>
<dbReference type="GO" id="GO:0001682">
    <property type="term" value="P:tRNA 5'-leader removal"/>
    <property type="evidence" value="ECO:0007669"/>
    <property type="project" value="UniProtKB-UniRule"/>
</dbReference>
<accession>A0A811TEF8</accession>
<dbReference type="GO" id="GO:0005737">
    <property type="term" value="C:cytoplasm"/>
    <property type="evidence" value="ECO:0007669"/>
    <property type="project" value="UniProtKB-SubCell"/>
</dbReference>
<evidence type="ECO:0000256" key="2">
    <source>
        <dbReference type="HAMAP-Rule" id="MF_00755"/>
    </source>
</evidence>
<comment type="caution">
    <text evidence="3">The sequence shown here is derived from an EMBL/GenBank/DDBJ whole genome shotgun (WGS) entry which is preliminary data.</text>
</comment>
<dbReference type="PANTHER" id="PTHR15441">
    <property type="entry name" value="RIBONUCLEASE P PROTEIN SUBUNIT P14"/>
    <property type="match status" value="1"/>
</dbReference>
<dbReference type="InterPro" id="IPR038085">
    <property type="entry name" value="Rnp2-like_sf"/>
</dbReference>
<dbReference type="EMBL" id="CAJHIP010000043">
    <property type="protein sequence ID" value="CAD6494073.1"/>
    <property type="molecule type" value="Genomic_DNA"/>
</dbReference>
<dbReference type="GO" id="GO:0030677">
    <property type="term" value="C:ribonuclease P complex"/>
    <property type="evidence" value="ECO:0007669"/>
    <property type="project" value="UniProtKB-UniRule"/>
</dbReference>
<dbReference type="GO" id="GO:0033204">
    <property type="term" value="F:ribonuclease P RNA binding"/>
    <property type="evidence" value="ECO:0007669"/>
    <property type="project" value="InterPro"/>
</dbReference>
<comment type="subunit">
    <text evidence="2">Consists of a catalytic RNA component and at least 4-5 protein subunits.</text>
</comment>
<reference evidence="3" key="1">
    <citation type="submission" date="2020-10" db="EMBL/GenBank/DDBJ databases">
        <authorList>
            <person name="Hahn C.J."/>
            <person name="Laso-Perez R."/>
            <person name="Vulcano F."/>
            <person name="Vaziourakis K.-M."/>
            <person name="Stokke R."/>
            <person name="Steen I.H."/>
            <person name="Teske A."/>
            <person name="Boetius A."/>
            <person name="Liebeke M."/>
            <person name="Amann R."/>
            <person name="Knittel K."/>
        </authorList>
    </citation>
    <scope>NUCLEOTIDE SEQUENCE</scope>
    <source>
        <strain evidence="3">Gfbio:e3339647-f889-4370-9287-4fb5cb688e4c:AG394J04_GoMArc1</strain>
    </source>
</reference>
<dbReference type="InterPro" id="IPR016819">
    <property type="entry name" value="RNase_P/MRP_POP5"/>
</dbReference>
<evidence type="ECO:0000256" key="1">
    <source>
        <dbReference type="ARBA" id="ARBA00022694"/>
    </source>
</evidence>
<comment type="similarity">
    <text evidence="2">Belongs to the eukaryotic/archaeal RNase P protein component 2 family.</text>
</comment>
<keyword evidence="2 3" id="KW-0378">Hydrolase</keyword>
<gene>
    <name evidence="2 3" type="primary">rnp2</name>
    <name evidence="3" type="ORF">FFODKBPE_00624</name>
</gene>
<keyword evidence="1 2" id="KW-0819">tRNA processing</keyword>
<dbReference type="AlphaFoldDB" id="A0A811TEF8"/>
<comment type="subcellular location">
    <subcellularLocation>
        <location evidence="2">Cytoplasm</location>
    </subcellularLocation>
</comment>
<dbReference type="EC" id="3.1.26.5" evidence="2"/>
<evidence type="ECO:0000313" key="3">
    <source>
        <dbReference type="EMBL" id="CAD6494073.1"/>
    </source>
</evidence>
<organism evidence="3 4">
    <name type="scientific">Candidatus Argoarchaeum ethanivorans</name>
    <dbReference type="NCBI Taxonomy" id="2608793"/>
    <lineage>
        <taxon>Archaea</taxon>
        <taxon>Methanobacteriati</taxon>
        <taxon>Methanobacteriota</taxon>
        <taxon>Stenosarchaea group</taxon>
        <taxon>Methanomicrobia</taxon>
        <taxon>Methanosarcinales</taxon>
        <taxon>Methanosarcinales incertae sedis</taxon>
        <taxon>GOM Arc I cluster</taxon>
        <taxon>Candidatus Argoarchaeum</taxon>
    </lineage>
</organism>
<dbReference type="PANTHER" id="PTHR15441:SF2">
    <property type="entry name" value="RIBONUCLEASE P_MRP PROTEIN SUBUNIT POP5"/>
    <property type="match status" value="1"/>
</dbReference>
<dbReference type="SUPFAM" id="SSF160350">
    <property type="entry name" value="Rnp2-like"/>
    <property type="match status" value="1"/>
</dbReference>
<dbReference type="GO" id="GO:0004526">
    <property type="term" value="F:ribonuclease P activity"/>
    <property type="evidence" value="ECO:0007669"/>
    <property type="project" value="UniProtKB-UniRule"/>
</dbReference>
<sequence>MKILPPTLREKKRYLALEVVSETSASRNQFLKELQYSIASLVGDVGLSESGLRLLYFDGRFAIVRCIPKKTWVVRAGIAAITDINKKRITVRVIGIGGTVRSVTEKYKDRKNYALP</sequence>
<keyword evidence="2" id="KW-0963">Cytoplasm</keyword>
<dbReference type="Pfam" id="PF01900">
    <property type="entry name" value="RNase_P_Rpp14"/>
    <property type="match status" value="1"/>
</dbReference>